<dbReference type="AlphaFoldDB" id="A0A4Z0J6J8"/>
<sequence>MSYWQTFQNALTTTLTYRGNLVLRLLTVSVEIAVASFMWLAVYRFSGQDNVAGIGSSQMVVYLAVVNVLALIFSASPIFTLSALIRNGNLSVMLLRPINYFRQSFWTYVGQATPYLIIYGLAIAFISPVFRRGWGYGLASLGLIILTYVMFFSLISGVSLISFWLVQVWPLRPVLNALFLLLGGQAFPLQILPSAWRWVALNPFALAGNQLTLLLLGKLSVHQLTIDLAMAAGWLVLAIVVVKVAAAFVPMRGSAVNG</sequence>
<feature type="transmembrane region" description="Helical" evidence="1">
    <location>
        <begin position="173"/>
        <end position="192"/>
    </location>
</feature>
<dbReference type="EMBL" id="RKLX01000016">
    <property type="protein sequence ID" value="TGD18132.1"/>
    <property type="molecule type" value="Genomic_DNA"/>
</dbReference>
<keyword evidence="1" id="KW-0472">Membrane</keyword>
<organism evidence="2 3">
    <name type="scientific">Levilactobacillus suantsaiihabitans</name>
    <dbReference type="NCBI Taxonomy" id="2487722"/>
    <lineage>
        <taxon>Bacteria</taxon>
        <taxon>Bacillati</taxon>
        <taxon>Bacillota</taxon>
        <taxon>Bacilli</taxon>
        <taxon>Lactobacillales</taxon>
        <taxon>Lactobacillaceae</taxon>
        <taxon>Levilactobacillus</taxon>
    </lineage>
</organism>
<name>A0A4Z0J6J8_9LACO</name>
<evidence type="ECO:0000313" key="2">
    <source>
        <dbReference type="EMBL" id="TGD18132.1"/>
    </source>
</evidence>
<evidence type="ECO:0000256" key="1">
    <source>
        <dbReference type="SAM" id="Phobius"/>
    </source>
</evidence>
<protein>
    <submittedName>
        <fullName evidence="2">Uncharacterized protein</fullName>
    </submittedName>
</protein>
<feature type="transmembrane region" description="Helical" evidence="1">
    <location>
        <begin position="61"/>
        <end position="85"/>
    </location>
</feature>
<dbReference type="Proteomes" id="UP000297348">
    <property type="component" value="Unassembled WGS sequence"/>
</dbReference>
<evidence type="ECO:0000313" key="3">
    <source>
        <dbReference type="Proteomes" id="UP000297348"/>
    </source>
</evidence>
<keyword evidence="3" id="KW-1185">Reference proteome</keyword>
<accession>A0A4Z0J6J8</accession>
<gene>
    <name evidence="2" type="ORF">EGT51_09475</name>
</gene>
<feature type="transmembrane region" description="Helical" evidence="1">
    <location>
        <begin position="228"/>
        <end position="249"/>
    </location>
</feature>
<feature type="transmembrane region" description="Helical" evidence="1">
    <location>
        <begin position="105"/>
        <end position="126"/>
    </location>
</feature>
<keyword evidence="1" id="KW-0812">Transmembrane</keyword>
<dbReference type="Pfam" id="PF06182">
    <property type="entry name" value="ABC2_membrane_6"/>
    <property type="match status" value="1"/>
</dbReference>
<feature type="transmembrane region" description="Helical" evidence="1">
    <location>
        <begin position="21"/>
        <end position="41"/>
    </location>
</feature>
<dbReference type="PANTHER" id="PTHR36832:SF1">
    <property type="entry name" value="SLR1174 PROTEIN"/>
    <property type="match status" value="1"/>
</dbReference>
<keyword evidence="1" id="KW-1133">Transmembrane helix</keyword>
<proteinExistence type="predicted"/>
<comment type="caution">
    <text evidence="2">The sequence shown here is derived from an EMBL/GenBank/DDBJ whole genome shotgun (WGS) entry which is preliminary data.</text>
</comment>
<dbReference type="OrthoDB" id="2027431at2"/>
<dbReference type="PANTHER" id="PTHR36832">
    <property type="entry name" value="SLR1174 PROTEIN-RELATED"/>
    <property type="match status" value="1"/>
</dbReference>
<dbReference type="InterPro" id="IPR010390">
    <property type="entry name" value="ABC-2_transporter-like"/>
</dbReference>
<reference evidence="2 3" key="1">
    <citation type="submission" date="2018-10" db="EMBL/GenBank/DDBJ databases">
        <title>Lactobacillus sp. R7 and Lactobacillus sp. R19 isolated from fermented mustard green product of Taiwan.</title>
        <authorList>
            <person name="Lin S.-T."/>
        </authorList>
    </citation>
    <scope>NUCLEOTIDE SEQUENCE [LARGE SCALE GENOMIC DNA]</scope>
    <source>
        <strain evidence="2 3">BCRC 81129</strain>
    </source>
</reference>
<dbReference type="RefSeq" id="WP_135368452.1">
    <property type="nucleotide sequence ID" value="NZ_RKLX01000016.1"/>
</dbReference>
<feature type="transmembrane region" description="Helical" evidence="1">
    <location>
        <begin position="138"/>
        <end position="166"/>
    </location>
</feature>